<dbReference type="EMBL" id="MU394284">
    <property type="protein sequence ID" value="KAI6092272.1"/>
    <property type="molecule type" value="Genomic_DNA"/>
</dbReference>
<dbReference type="Proteomes" id="UP001497680">
    <property type="component" value="Unassembled WGS sequence"/>
</dbReference>
<evidence type="ECO:0000313" key="1">
    <source>
        <dbReference type="EMBL" id="KAI6092272.1"/>
    </source>
</evidence>
<comment type="caution">
    <text evidence="1">The sequence shown here is derived from an EMBL/GenBank/DDBJ whole genome shotgun (WGS) entry which is preliminary data.</text>
</comment>
<sequence length="320" mass="35755">MSESEAYMVKAESQGSHRETFRALNPLGPVLSALRLIWDFTESNFDTFVIPNTSFGILGALASSVVTEGSQLSATYILIRTPLVLLFNWCNVLNFDLANQRHPESLQEDQLNKPWRPIVVGKITPEQTRRLMLITIPFALLLNYLLGVWKQGVFILIITWLYNDIGGGDELIRDPLISISYGLFNSASLETAVGPKSRINSQGVAWVAIISGVILTTMQIQDLKDQAGDRTRGRKSIVLVFGDTASRASIAVFICLWSFICPYFWGVGLPGYVLSGVPGAVVALNVVSKRTREEDARSWRWWCFWMITLYTQVILYNAGL</sequence>
<gene>
    <name evidence="1" type="ORF">F4821DRAFT_225259</name>
</gene>
<proteinExistence type="predicted"/>
<protein>
    <submittedName>
        <fullName evidence="1">UbiA prenyltransferase family</fullName>
    </submittedName>
</protein>
<accession>A0ACC0DHQ0</accession>
<evidence type="ECO:0000313" key="2">
    <source>
        <dbReference type="Proteomes" id="UP001497680"/>
    </source>
</evidence>
<name>A0ACC0DHQ0_9PEZI</name>
<organism evidence="1 2">
    <name type="scientific">Hypoxylon rubiginosum</name>
    <dbReference type="NCBI Taxonomy" id="110542"/>
    <lineage>
        <taxon>Eukaryota</taxon>
        <taxon>Fungi</taxon>
        <taxon>Dikarya</taxon>
        <taxon>Ascomycota</taxon>
        <taxon>Pezizomycotina</taxon>
        <taxon>Sordariomycetes</taxon>
        <taxon>Xylariomycetidae</taxon>
        <taxon>Xylariales</taxon>
        <taxon>Hypoxylaceae</taxon>
        <taxon>Hypoxylon</taxon>
    </lineage>
</organism>
<keyword evidence="2" id="KW-1185">Reference proteome</keyword>
<reference evidence="1 2" key="1">
    <citation type="journal article" date="2022" name="New Phytol.">
        <title>Ecological generalism drives hyperdiversity of secondary metabolite gene clusters in xylarialean endophytes.</title>
        <authorList>
            <person name="Franco M.E.E."/>
            <person name="Wisecaver J.H."/>
            <person name="Arnold A.E."/>
            <person name="Ju Y.M."/>
            <person name="Slot J.C."/>
            <person name="Ahrendt S."/>
            <person name="Moore L.P."/>
            <person name="Eastman K.E."/>
            <person name="Scott K."/>
            <person name="Konkel Z."/>
            <person name="Mondo S.J."/>
            <person name="Kuo A."/>
            <person name="Hayes R.D."/>
            <person name="Haridas S."/>
            <person name="Andreopoulos B."/>
            <person name="Riley R."/>
            <person name="LaButti K."/>
            <person name="Pangilinan J."/>
            <person name="Lipzen A."/>
            <person name="Amirebrahimi M."/>
            <person name="Yan J."/>
            <person name="Adam C."/>
            <person name="Keymanesh K."/>
            <person name="Ng V."/>
            <person name="Louie K."/>
            <person name="Northen T."/>
            <person name="Drula E."/>
            <person name="Henrissat B."/>
            <person name="Hsieh H.M."/>
            <person name="Youens-Clark K."/>
            <person name="Lutzoni F."/>
            <person name="Miadlikowska J."/>
            <person name="Eastwood D.C."/>
            <person name="Hamelin R.C."/>
            <person name="Grigoriev I.V."/>
            <person name="U'Ren J.M."/>
        </authorList>
    </citation>
    <scope>NUCLEOTIDE SEQUENCE [LARGE SCALE GENOMIC DNA]</scope>
    <source>
        <strain evidence="1 2">ER1909</strain>
    </source>
</reference>